<comment type="caution">
    <text evidence="3">The sequence shown here is derived from an EMBL/GenBank/DDBJ whole genome shotgun (WGS) entry which is preliminary data.</text>
</comment>
<proteinExistence type="predicted"/>
<keyword evidence="4" id="KW-1185">Reference proteome</keyword>
<dbReference type="InterPro" id="IPR011112">
    <property type="entry name" value="Rho-like_N"/>
</dbReference>
<feature type="domain" description="Rho termination factor-like N-terminal" evidence="2">
    <location>
        <begin position="53"/>
        <end position="79"/>
    </location>
</feature>
<protein>
    <submittedName>
        <fullName evidence="3">Rho termination factor N-terminal domain-containing protein</fullName>
    </submittedName>
</protein>
<evidence type="ECO:0000259" key="2">
    <source>
        <dbReference type="Pfam" id="PF07498"/>
    </source>
</evidence>
<name>A0ABS9UVM3_9BACT</name>
<dbReference type="EMBL" id="JAKZGP010000002">
    <property type="protein sequence ID" value="MCH7408186.1"/>
    <property type="molecule type" value="Genomic_DNA"/>
</dbReference>
<evidence type="ECO:0000313" key="4">
    <source>
        <dbReference type="Proteomes" id="UP001165489"/>
    </source>
</evidence>
<feature type="region of interest" description="Disordered" evidence="1">
    <location>
        <begin position="1"/>
        <end position="56"/>
    </location>
</feature>
<organism evidence="3 4">
    <name type="scientific">Belliella filtrata</name>
    <dbReference type="NCBI Taxonomy" id="2923435"/>
    <lineage>
        <taxon>Bacteria</taxon>
        <taxon>Pseudomonadati</taxon>
        <taxon>Bacteroidota</taxon>
        <taxon>Cytophagia</taxon>
        <taxon>Cytophagales</taxon>
        <taxon>Cyclobacteriaceae</taxon>
        <taxon>Belliella</taxon>
    </lineage>
</organism>
<evidence type="ECO:0000313" key="3">
    <source>
        <dbReference type="EMBL" id="MCH7408186.1"/>
    </source>
</evidence>
<dbReference type="SUPFAM" id="SSF68912">
    <property type="entry name" value="Rho N-terminal domain-like"/>
    <property type="match status" value="1"/>
</dbReference>
<feature type="compositionally biased region" description="Basic and acidic residues" evidence="1">
    <location>
        <begin position="1"/>
        <end position="19"/>
    </location>
</feature>
<accession>A0ABS9UVM3</accession>
<dbReference type="Gene3D" id="1.10.720.10">
    <property type="match status" value="1"/>
</dbReference>
<dbReference type="InterPro" id="IPR036269">
    <property type="entry name" value="Rho_N_sf"/>
</dbReference>
<gene>
    <name evidence="3" type="ORF">MM239_02165</name>
</gene>
<reference evidence="3" key="1">
    <citation type="submission" date="2022-03" db="EMBL/GenBank/DDBJ databases">
        <title>De novo assembled genomes of Belliella spp. (Cyclobacteriaceae) strains.</title>
        <authorList>
            <person name="Szabo A."/>
            <person name="Korponai K."/>
            <person name="Felfoldi T."/>
        </authorList>
    </citation>
    <scope>NUCLEOTIDE SEQUENCE</scope>
    <source>
        <strain evidence="3">DSM 111904</strain>
    </source>
</reference>
<evidence type="ECO:0000256" key="1">
    <source>
        <dbReference type="SAM" id="MobiDB-lite"/>
    </source>
</evidence>
<dbReference type="InterPro" id="IPR055642">
    <property type="entry name" value="DUF7218"/>
</dbReference>
<dbReference type="Proteomes" id="UP001165489">
    <property type="component" value="Unassembled WGS sequence"/>
</dbReference>
<dbReference type="Pfam" id="PF23855">
    <property type="entry name" value="DUF7218"/>
    <property type="match status" value="1"/>
</dbReference>
<dbReference type="Pfam" id="PF07498">
    <property type="entry name" value="Rho_N"/>
    <property type="match status" value="1"/>
</dbReference>
<sequence>MSKKSADSIKNRDQYDALREQGYSKSKSARIANTPDAGKKGGKASPYESRTKSELYQKAKEVGISGRSKMNKDELIHALREG</sequence>